<organism evidence="1 2">
    <name type="scientific">Melipona bicolor</name>
    <dbReference type="NCBI Taxonomy" id="60889"/>
    <lineage>
        <taxon>Eukaryota</taxon>
        <taxon>Metazoa</taxon>
        <taxon>Ecdysozoa</taxon>
        <taxon>Arthropoda</taxon>
        <taxon>Hexapoda</taxon>
        <taxon>Insecta</taxon>
        <taxon>Pterygota</taxon>
        <taxon>Neoptera</taxon>
        <taxon>Endopterygota</taxon>
        <taxon>Hymenoptera</taxon>
        <taxon>Apocrita</taxon>
        <taxon>Aculeata</taxon>
        <taxon>Apoidea</taxon>
        <taxon>Anthophila</taxon>
        <taxon>Apidae</taxon>
        <taxon>Melipona</taxon>
    </lineage>
</organism>
<gene>
    <name evidence="1" type="ORF">K0M31_010297</name>
</gene>
<proteinExistence type="predicted"/>
<comment type="caution">
    <text evidence="1">The sequence shown here is derived from an EMBL/GenBank/DDBJ whole genome shotgun (WGS) entry which is preliminary data.</text>
</comment>
<name>A0AA40KIG1_9HYME</name>
<accession>A0AA40KIG1</accession>
<evidence type="ECO:0000313" key="2">
    <source>
        <dbReference type="Proteomes" id="UP001177670"/>
    </source>
</evidence>
<reference evidence="1" key="1">
    <citation type="submission" date="2021-10" db="EMBL/GenBank/DDBJ databases">
        <title>Melipona bicolor Genome sequencing and assembly.</title>
        <authorList>
            <person name="Araujo N.S."/>
            <person name="Arias M.C."/>
        </authorList>
    </citation>
    <scope>NUCLEOTIDE SEQUENCE</scope>
    <source>
        <strain evidence="1">USP_2M_L1-L4_2017</strain>
        <tissue evidence="1">Whole body</tissue>
    </source>
</reference>
<keyword evidence="2" id="KW-1185">Reference proteome</keyword>
<dbReference type="EMBL" id="JAHYIQ010000026">
    <property type="protein sequence ID" value="KAK1121494.1"/>
    <property type="molecule type" value="Genomic_DNA"/>
</dbReference>
<sequence>MGNLLPSCFDKSSTRRPSEFLGTYLLVYDWLVPRVPSPKYSRRAPSPYRMPTMPIELWYVDRYSVEESRNEMNYIETLNVNKNYSIVQAVCVNELCSK</sequence>
<dbReference type="AlphaFoldDB" id="A0AA40KIG1"/>
<protein>
    <submittedName>
        <fullName evidence="1">Uncharacterized protein</fullName>
    </submittedName>
</protein>
<dbReference type="Proteomes" id="UP001177670">
    <property type="component" value="Unassembled WGS sequence"/>
</dbReference>
<evidence type="ECO:0000313" key="1">
    <source>
        <dbReference type="EMBL" id="KAK1121494.1"/>
    </source>
</evidence>